<reference evidence="3" key="3">
    <citation type="journal article" date="2010" name="Genome Res.">
        <title>Population genomic sequencing of Coccidioides fungi reveals recent hybridization and transposon control.</title>
        <authorList>
            <person name="Neafsey D.E."/>
            <person name="Barker B.M."/>
            <person name="Sharpton T.J."/>
            <person name="Stajich J.E."/>
            <person name="Park D.J."/>
            <person name="Whiston E."/>
            <person name="Hung C.-Y."/>
            <person name="McMahan C."/>
            <person name="White J."/>
            <person name="Sykes S."/>
            <person name="Heiman D."/>
            <person name="Young S."/>
            <person name="Zeng Q."/>
            <person name="Abouelleil A."/>
            <person name="Aftuck L."/>
            <person name="Bessette D."/>
            <person name="Brown A."/>
            <person name="FitzGerald M."/>
            <person name="Lui A."/>
            <person name="Macdonald J.P."/>
            <person name="Priest M."/>
            <person name="Orbach M.J."/>
            <person name="Galgiani J.N."/>
            <person name="Kirkland T.N."/>
            <person name="Cole G.T."/>
            <person name="Birren B.W."/>
            <person name="Henn M.R."/>
            <person name="Taylor J.W."/>
            <person name="Rounsley S.D."/>
        </authorList>
    </citation>
    <scope>NUCLEOTIDE SEQUENCE [LARGE SCALE GENOMIC DNA]</scope>
    <source>
        <strain evidence="3">RMSCC 3488</strain>
    </source>
</reference>
<feature type="region of interest" description="Disordered" evidence="1">
    <location>
        <begin position="16"/>
        <end position="43"/>
    </location>
</feature>
<reference evidence="3" key="2">
    <citation type="journal article" date="2009" name="Genome Res.">
        <title>Comparative genomic analyses of the human fungal pathogens Coccidioides and their relatives.</title>
        <authorList>
            <person name="Sharpton T.J."/>
            <person name="Stajich J.E."/>
            <person name="Rounsley S.D."/>
            <person name="Gardner M.J."/>
            <person name="Wortman J.R."/>
            <person name="Jordar V.S."/>
            <person name="Maiti R."/>
            <person name="Kodira C.D."/>
            <person name="Neafsey D.E."/>
            <person name="Zeng Q."/>
            <person name="Hung C.-Y."/>
            <person name="McMahan C."/>
            <person name="Muszewska A."/>
            <person name="Grynberg M."/>
            <person name="Mandel M.A."/>
            <person name="Kellner E.M."/>
            <person name="Barker B.M."/>
            <person name="Galgiani J.N."/>
            <person name="Orbach M.J."/>
            <person name="Kirkland T.N."/>
            <person name="Cole G.T."/>
            <person name="Henn M.R."/>
            <person name="Birren B.W."/>
            <person name="Taylor J.W."/>
        </authorList>
    </citation>
    <scope>NUCLEOTIDE SEQUENCE [LARGE SCALE GENOMIC DNA]</scope>
    <source>
        <strain evidence="3">RMSCC 3488</strain>
    </source>
</reference>
<feature type="compositionally biased region" description="Basic and acidic residues" evidence="1">
    <location>
        <begin position="16"/>
        <end position="34"/>
    </location>
</feature>
<protein>
    <submittedName>
        <fullName evidence="2">Uncharacterized protein</fullName>
    </submittedName>
</protein>
<dbReference type="VEuPathDB" id="FungiDB:CPAG_01723"/>
<reference evidence="2 3" key="1">
    <citation type="submission" date="2007-06" db="EMBL/GenBank/DDBJ databases">
        <title>The Genome Sequence of Coccidioides posadasii RMSCC_3488.</title>
        <authorList>
            <consortium name="Coccidioides Genome Resources Consortium"/>
            <consortium name="The Broad Institute Genome Sequencing Platform"/>
            <person name="Henn M.R."/>
            <person name="Sykes S."/>
            <person name="Young S."/>
            <person name="Jaffe D."/>
            <person name="Berlin A."/>
            <person name="Alvarez P."/>
            <person name="Butler J."/>
            <person name="Gnerre S."/>
            <person name="Grabherr M."/>
            <person name="Mauceli E."/>
            <person name="Brockman W."/>
            <person name="Kodira C."/>
            <person name="Alvarado L."/>
            <person name="Zeng Q."/>
            <person name="Crawford M."/>
            <person name="Antoine C."/>
            <person name="Devon K."/>
            <person name="Galgiani J."/>
            <person name="Orsborn K."/>
            <person name="Lewis M.L."/>
            <person name="Nusbaum C."/>
            <person name="Galagan J."/>
            <person name="Birren B."/>
        </authorList>
    </citation>
    <scope>NUCLEOTIDE SEQUENCE [LARGE SCALE GENOMIC DNA]</scope>
    <source>
        <strain evidence="2 3">RMSCC 3488</strain>
    </source>
</reference>
<gene>
    <name evidence="2" type="ORF">CPAG_01723</name>
</gene>
<dbReference type="AlphaFoldDB" id="A0A0J6I231"/>
<feature type="region of interest" description="Disordered" evidence="1">
    <location>
        <begin position="98"/>
        <end position="123"/>
    </location>
</feature>
<evidence type="ECO:0000313" key="3">
    <source>
        <dbReference type="Proteomes" id="UP000054567"/>
    </source>
</evidence>
<accession>A0A0J6I231</accession>
<name>A0A0J6I231_COCPO</name>
<dbReference type="EMBL" id="DS268109">
    <property type="protein sequence ID" value="KMM65372.1"/>
    <property type="molecule type" value="Genomic_DNA"/>
</dbReference>
<evidence type="ECO:0000313" key="2">
    <source>
        <dbReference type="EMBL" id="KMM65372.1"/>
    </source>
</evidence>
<sequence>MVLKMKKIKDHFINHVSHQKDKDSQPHQKQRMVEKAGNTKGKYGKYVNERVREMKKNEWIKESLSKECQKDRVGREGGKKERIVNNYPERLQNLLNQRAQQRNHRKIRRRKSDPGQFPQGAKKKEYILRFESTDHARTMHCIVIR</sequence>
<feature type="compositionally biased region" description="Basic residues" evidence="1">
    <location>
        <begin position="101"/>
        <end position="111"/>
    </location>
</feature>
<organism evidence="2 3">
    <name type="scientific">Coccidioides posadasii RMSCC 3488</name>
    <dbReference type="NCBI Taxonomy" id="454284"/>
    <lineage>
        <taxon>Eukaryota</taxon>
        <taxon>Fungi</taxon>
        <taxon>Dikarya</taxon>
        <taxon>Ascomycota</taxon>
        <taxon>Pezizomycotina</taxon>
        <taxon>Eurotiomycetes</taxon>
        <taxon>Eurotiomycetidae</taxon>
        <taxon>Onygenales</taxon>
        <taxon>Onygenaceae</taxon>
        <taxon>Coccidioides</taxon>
    </lineage>
</organism>
<dbReference type="Proteomes" id="UP000054567">
    <property type="component" value="Unassembled WGS sequence"/>
</dbReference>
<proteinExistence type="predicted"/>
<evidence type="ECO:0000256" key="1">
    <source>
        <dbReference type="SAM" id="MobiDB-lite"/>
    </source>
</evidence>